<comment type="caution">
    <text evidence="5">The sequence shown here is derived from an EMBL/GenBank/DDBJ whole genome shotgun (WGS) entry which is preliminary data.</text>
</comment>
<protein>
    <submittedName>
        <fullName evidence="5">CapA family protein</fullName>
    </submittedName>
</protein>
<reference evidence="6" key="1">
    <citation type="journal article" date="2019" name="Int. J. Syst. Evol. Microbiol.">
        <title>The Global Catalogue of Microorganisms (GCM) 10K type strain sequencing project: providing services to taxonomists for standard genome sequencing and annotation.</title>
        <authorList>
            <consortium name="The Broad Institute Genomics Platform"/>
            <consortium name="The Broad Institute Genome Sequencing Center for Infectious Disease"/>
            <person name="Wu L."/>
            <person name="Ma J."/>
        </authorList>
    </citation>
    <scope>NUCLEOTIDE SEQUENCE [LARGE SCALE GENOMIC DNA]</scope>
    <source>
        <strain evidence="6">CGMCC 4.7676</strain>
    </source>
</reference>
<feature type="domain" description="Capsule synthesis protein CapA" evidence="4">
    <location>
        <begin position="63"/>
        <end position="307"/>
    </location>
</feature>
<dbReference type="SMART" id="SM00854">
    <property type="entry name" value="PGA_cap"/>
    <property type="match status" value="1"/>
</dbReference>
<evidence type="ECO:0000313" key="6">
    <source>
        <dbReference type="Proteomes" id="UP001595645"/>
    </source>
</evidence>
<dbReference type="CDD" id="cd07381">
    <property type="entry name" value="MPP_CapA"/>
    <property type="match status" value="1"/>
</dbReference>
<organism evidence="5 6">
    <name type="scientific">Amycolatopsis speibonae</name>
    <dbReference type="NCBI Taxonomy" id="1450224"/>
    <lineage>
        <taxon>Bacteria</taxon>
        <taxon>Bacillati</taxon>
        <taxon>Actinomycetota</taxon>
        <taxon>Actinomycetes</taxon>
        <taxon>Pseudonocardiales</taxon>
        <taxon>Pseudonocardiaceae</taxon>
        <taxon>Amycolatopsis</taxon>
    </lineage>
</organism>
<comment type="similarity">
    <text evidence="1">Belongs to the CapA family.</text>
</comment>
<evidence type="ECO:0000259" key="4">
    <source>
        <dbReference type="SMART" id="SM00854"/>
    </source>
</evidence>
<dbReference type="PANTHER" id="PTHR33393:SF13">
    <property type="entry name" value="PGA BIOSYNTHESIS PROTEIN CAPA"/>
    <property type="match status" value="1"/>
</dbReference>
<keyword evidence="3" id="KW-0732">Signal</keyword>
<dbReference type="Pfam" id="PF09587">
    <property type="entry name" value="PGA_cap"/>
    <property type="match status" value="1"/>
</dbReference>
<dbReference type="RefSeq" id="WP_378239611.1">
    <property type="nucleotide sequence ID" value="NZ_JBHRWK010000021.1"/>
</dbReference>
<evidence type="ECO:0000256" key="3">
    <source>
        <dbReference type="SAM" id="SignalP"/>
    </source>
</evidence>
<dbReference type="PROSITE" id="PS51257">
    <property type="entry name" value="PROKAR_LIPOPROTEIN"/>
    <property type="match status" value="1"/>
</dbReference>
<evidence type="ECO:0000256" key="2">
    <source>
        <dbReference type="SAM" id="MobiDB-lite"/>
    </source>
</evidence>
<dbReference type="SUPFAM" id="SSF56300">
    <property type="entry name" value="Metallo-dependent phosphatases"/>
    <property type="match status" value="1"/>
</dbReference>
<feature type="chain" id="PRO_5047184798" evidence="3">
    <location>
        <begin position="35"/>
        <end position="389"/>
    </location>
</feature>
<evidence type="ECO:0000256" key="1">
    <source>
        <dbReference type="ARBA" id="ARBA00005662"/>
    </source>
</evidence>
<keyword evidence="6" id="KW-1185">Reference proteome</keyword>
<evidence type="ECO:0000313" key="5">
    <source>
        <dbReference type="EMBL" id="MFC3450872.1"/>
    </source>
</evidence>
<gene>
    <name evidence="5" type="ORF">ACFOSH_15685</name>
</gene>
<name>A0ABV7NYZ2_9PSEU</name>
<dbReference type="Proteomes" id="UP001595645">
    <property type="component" value="Unassembled WGS sequence"/>
</dbReference>
<feature type="signal peptide" evidence="3">
    <location>
        <begin position="1"/>
        <end position="34"/>
    </location>
</feature>
<sequence length="389" mass="40931">MFSSRARKTSVRQSSARRTAALFGAALLLAACSAAPEQQQPPAASEAPRSQSQASQAPDGSFTVVATGDVLIHPALTDQAKEDGKGEIDYRPLLAGIKPLISGADLGICHLETPLAPKGGPYSGYPSFSAPPEIVDALKDTGYDNCSTASNHTIDQGVDGATRTLDKLDEAGIKHTGSARSAEEAKKPLIVDVKGVKVAQISFAYGFNGIKVPSGKPWLVNQIDAEDVIAQAKAARKAGAQVVVASLHWGTEYQHDATAEQRSLAKKLLGDDSIDLIIGHHAHVVQPFEQINGKWVAYGLGNSVARHSEPKGSTEQGAAARFRFVRDGERWKVDKAEYVPTLVQLGPPIRLLDLTAGKGGDAGAEALKATDEVVLGRGAGEQGLTRPGR</sequence>
<proteinExistence type="inferred from homology"/>
<dbReference type="InterPro" id="IPR019079">
    <property type="entry name" value="Capsule_synth_CapA"/>
</dbReference>
<dbReference type="Gene3D" id="3.60.21.10">
    <property type="match status" value="1"/>
</dbReference>
<dbReference type="PANTHER" id="PTHR33393">
    <property type="entry name" value="POLYGLUTAMINE SYNTHESIS ACCESSORY PROTEIN RV0574C-RELATED"/>
    <property type="match status" value="1"/>
</dbReference>
<feature type="compositionally biased region" description="Low complexity" evidence="2">
    <location>
        <begin position="37"/>
        <end position="58"/>
    </location>
</feature>
<dbReference type="InterPro" id="IPR052169">
    <property type="entry name" value="CW_Biosynth-Accessory"/>
</dbReference>
<feature type="region of interest" description="Disordered" evidence="2">
    <location>
        <begin position="37"/>
        <end position="59"/>
    </location>
</feature>
<accession>A0ABV7NYZ2</accession>
<dbReference type="InterPro" id="IPR029052">
    <property type="entry name" value="Metallo-depent_PP-like"/>
</dbReference>
<dbReference type="EMBL" id="JBHRWK010000021">
    <property type="protein sequence ID" value="MFC3450872.1"/>
    <property type="molecule type" value="Genomic_DNA"/>
</dbReference>